<evidence type="ECO:0000313" key="2">
    <source>
        <dbReference type="Proteomes" id="UP001239111"/>
    </source>
</evidence>
<gene>
    <name evidence="1" type="ORF">QAD02_007795</name>
</gene>
<dbReference type="Proteomes" id="UP001239111">
    <property type="component" value="Chromosome 4"/>
</dbReference>
<name>A0ACC2N5A9_9HYME</name>
<proteinExistence type="predicted"/>
<reference evidence="1" key="1">
    <citation type="submission" date="2023-04" db="EMBL/GenBank/DDBJ databases">
        <title>A chromosome-level genome assembly of the parasitoid wasp Eretmocerus hayati.</title>
        <authorList>
            <person name="Zhong Y."/>
            <person name="Liu S."/>
            <person name="Liu Y."/>
        </authorList>
    </citation>
    <scope>NUCLEOTIDE SEQUENCE</scope>
    <source>
        <strain evidence="1">ZJU_SS_LIU_2023</strain>
    </source>
</reference>
<sequence length="132" mass="16045">MPLEITLKGRTVENTKRSRSIQIWNKEARETYKKEQEEWTKTGNWTNLKNRISRATTTRQIEEKDTDSRTWWDEGCWRKKKEVLELFQEVRGDKARGGGYYARRAEYRKLIEKKEREEGERQIEEMLKDKSE</sequence>
<organism evidence="1 2">
    <name type="scientific">Eretmocerus hayati</name>
    <dbReference type="NCBI Taxonomy" id="131215"/>
    <lineage>
        <taxon>Eukaryota</taxon>
        <taxon>Metazoa</taxon>
        <taxon>Ecdysozoa</taxon>
        <taxon>Arthropoda</taxon>
        <taxon>Hexapoda</taxon>
        <taxon>Insecta</taxon>
        <taxon>Pterygota</taxon>
        <taxon>Neoptera</taxon>
        <taxon>Endopterygota</taxon>
        <taxon>Hymenoptera</taxon>
        <taxon>Apocrita</taxon>
        <taxon>Proctotrupomorpha</taxon>
        <taxon>Chalcidoidea</taxon>
        <taxon>Aphelinidae</taxon>
        <taxon>Aphelininae</taxon>
        <taxon>Eretmocerus</taxon>
    </lineage>
</organism>
<keyword evidence="2" id="KW-1185">Reference proteome</keyword>
<protein>
    <submittedName>
        <fullName evidence="1">Uncharacterized protein</fullName>
    </submittedName>
</protein>
<dbReference type="EMBL" id="CM056744">
    <property type="protein sequence ID" value="KAJ8666133.1"/>
    <property type="molecule type" value="Genomic_DNA"/>
</dbReference>
<evidence type="ECO:0000313" key="1">
    <source>
        <dbReference type="EMBL" id="KAJ8666133.1"/>
    </source>
</evidence>
<comment type="caution">
    <text evidence="1">The sequence shown here is derived from an EMBL/GenBank/DDBJ whole genome shotgun (WGS) entry which is preliminary data.</text>
</comment>
<accession>A0ACC2N5A9</accession>